<feature type="domain" description="Pre-SET" evidence="8">
    <location>
        <begin position="505"/>
        <end position="605"/>
    </location>
</feature>
<keyword evidence="3" id="KW-0489">Methyltransferase</keyword>
<dbReference type="InterPro" id="IPR018848">
    <property type="entry name" value="WIYLD_domain"/>
</dbReference>
<dbReference type="InterPro" id="IPR003616">
    <property type="entry name" value="Post-SET_dom"/>
</dbReference>
<dbReference type="InterPro" id="IPR001214">
    <property type="entry name" value="SET_dom"/>
</dbReference>
<proteinExistence type="predicted"/>
<dbReference type="Proteomes" id="UP001497444">
    <property type="component" value="Chromosome 9"/>
</dbReference>
<dbReference type="SMART" id="SM00468">
    <property type="entry name" value="PreSET"/>
    <property type="match status" value="1"/>
</dbReference>
<comment type="subcellular location">
    <subcellularLocation>
        <location evidence="1">Chromosome</location>
    </subcellularLocation>
</comment>
<feature type="compositionally biased region" description="Low complexity" evidence="6">
    <location>
        <begin position="409"/>
        <end position="418"/>
    </location>
</feature>
<dbReference type="SMART" id="SM00317">
    <property type="entry name" value="SET"/>
    <property type="match status" value="1"/>
</dbReference>
<dbReference type="Pfam" id="PF05033">
    <property type="entry name" value="Pre-SET"/>
    <property type="match status" value="1"/>
</dbReference>
<dbReference type="PROSITE" id="PS50867">
    <property type="entry name" value="PRE_SET"/>
    <property type="match status" value="1"/>
</dbReference>
<dbReference type="PROSITE" id="PS50868">
    <property type="entry name" value="POST_SET"/>
    <property type="match status" value="1"/>
</dbReference>
<dbReference type="Gene3D" id="1.10.8.850">
    <property type="entry name" value="Histone-lysine N methyltransferase , C-terminal domain-like"/>
    <property type="match status" value="1"/>
</dbReference>
<evidence type="ECO:0000256" key="6">
    <source>
        <dbReference type="SAM" id="MobiDB-lite"/>
    </source>
</evidence>
<dbReference type="PANTHER" id="PTHR46450">
    <property type="entry name" value="INACTIVE HISTONE-LYSINE N-METHYLTRANSFERASE SUVR1-RELATED"/>
    <property type="match status" value="1"/>
</dbReference>
<evidence type="ECO:0000259" key="8">
    <source>
        <dbReference type="PROSITE" id="PS50867"/>
    </source>
</evidence>
<evidence type="ECO:0000259" key="9">
    <source>
        <dbReference type="PROSITE" id="PS50868"/>
    </source>
</evidence>
<dbReference type="PROSITE" id="PS50280">
    <property type="entry name" value="SET"/>
    <property type="match status" value="1"/>
</dbReference>
<dbReference type="Pfam" id="PF00856">
    <property type="entry name" value="SET"/>
    <property type="match status" value="1"/>
</dbReference>
<dbReference type="InterPro" id="IPR046341">
    <property type="entry name" value="SET_dom_sf"/>
</dbReference>
<keyword evidence="2" id="KW-0158">Chromosome</keyword>
<evidence type="ECO:0000256" key="2">
    <source>
        <dbReference type="ARBA" id="ARBA00022454"/>
    </source>
</evidence>
<evidence type="ECO:0000256" key="1">
    <source>
        <dbReference type="ARBA" id="ARBA00004286"/>
    </source>
</evidence>
<keyword evidence="5" id="KW-0949">S-adenosyl-L-methionine</keyword>
<dbReference type="SUPFAM" id="SSF82199">
    <property type="entry name" value="SET domain"/>
    <property type="match status" value="1"/>
</dbReference>
<protein>
    <recommendedName>
        <fullName evidence="12">SET domain-containing protein</fullName>
    </recommendedName>
</protein>
<evidence type="ECO:0008006" key="12">
    <source>
        <dbReference type="Google" id="ProtNLM"/>
    </source>
</evidence>
<sequence length="780" mass="86947">MVEDNRERMTKALDTMLLELQVPRQIVSPILRKLLQTYENEWDHIEADGYRVLADAIFQHQEQMVYTVHLITASEEEEEPVDAFPVHRHSSRHRIENVFATSMLELPKEAPAHHHQAGISSPVLQQASHGVQIKALMAGQPTVQNDNLIASTPKVTQVHAASLIPSRIEASHASVVRNGMVGIEAPLDVATTDLKPTMVGKLAPIQPLEPMKDVAQTIGSEDHSEVPQVTKTDNLQIGNIHRQRTGSREEIILTDMEEAGHECRSSLAAIAMDYMDLGDSSSSLSEPLSIASGGCPELQNIVDSTVKEDVCGNSNMGLIDSASIGRDGESKGGVGQDKGMLELVVNIGPKRAEQGNESPYELKAALQEPGSQVVQEVPNGVKQMRHMSSEKNSKPPRGQRTRALKDWASSSSTSSGSSQRANRVRQLNRKPQSESERLVGPQEAEMSDETDLSRGSEQIPISVEEFARSRLPRDFLYVSRSIVYQNAYIRFSLARIADEDCCKDCSGNCLASRYSCACARQSGGEYAYSLQGTLRKRFMEQEKQRRRAPVSSLSFCQAGQCPNERLKGETNLEPCKGHTQRHFIKECWEKCGCDKSCSNRVVQRGINCKLQVFWTVEGKGWGLRTLEDLPAGAFVCEYAGEILTNLEMDERNCSSTANTKHHFPLQLDADWSSERFLKDEEALCLDGTYFGNVARFINHRCFDNNMLDVPVEIESPDHHYYHVAFFTSREVKANEELTWDYGLDFNDKEHPIEAFKCQCGSPYCRGKETSSRQHAGSSEK</sequence>
<dbReference type="CDD" id="cd10538">
    <property type="entry name" value="SET_SETDB-like"/>
    <property type="match status" value="1"/>
</dbReference>
<accession>A0ABP0XJ13</accession>
<evidence type="ECO:0000256" key="4">
    <source>
        <dbReference type="ARBA" id="ARBA00022679"/>
    </source>
</evidence>
<gene>
    <name evidence="10" type="ORF">CSSPJE1EN1_LOCUS24592</name>
</gene>
<keyword evidence="4" id="KW-0808">Transferase</keyword>
<reference evidence="10" key="1">
    <citation type="submission" date="2024-02" db="EMBL/GenBank/DDBJ databases">
        <authorList>
            <consortium name="ELIXIR-Norway"/>
            <consortium name="Elixir Norway"/>
        </authorList>
    </citation>
    <scope>NUCLEOTIDE SEQUENCE</scope>
</reference>
<dbReference type="PANTHER" id="PTHR46450:SF24">
    <property type="entry name" value="HISTONE-LYSINE N-METHYLTRANSFERASE SUVR4"/>
    <property type="match status" value="1"/>
</dbReference>
<feature type="domain" description="Post-SET" evidence="9">
    <location>
        <begin position="753"/>
        <end position="769"/>
    </location>
</feature>
<evidence type="ECO:0000256" key="3">
    <source>
        <dbReference type="ARBA" id="ARBA00022603"/>
    </source>
</evidence>
<evidence type="ECO:0000259" key="7">
    <source>
        <dbReference type="PROSITE" id="PS50280"/>
    </source>
</evidence>
<evidence type="ECO:0000256" key="5">
    <source>
        <dbReference type="ARBA" id="ARBA00022691"/>
    </source>
</evidence>
<feature type="domain" description="SET" evidence="7">
    <location>
        <begin position="608"/>
        <end position="742"/>
    </location>
</feature>
<keyword evidence="11" id="KW-1185">Reference proteome</keyword>
<dbReference type="InterPro" id="IPR043017">
    <property type="entry name" value="WIYLD_dom_sf"/>
</dbReference>
<feature type="non-terminal residue" evidence="10">
    <location>
        <position position="780"/>
    </location>
</feature>
<feature type="region of interest" description="Disordered" evidence="6">
    <location>
        <begin position="383"/>
        <end position="457"/>
    </location>
</feature>
<dbReference type="EMBL" id="OZ020104">
    <property type="protein sequence ID" value="CAK9279114.1"/>
    <property type="molecule type" value="Genomic_DNA"/>
</dbReference>
<name>A0ABP0XJ13_9BRYO</name>
<evidence type="ECO:0000313" key="10">
    <source>
        <dbReference type="EMBL" id="CAK9279114.1"/>
    </source>
</evidence>
<dbReference type="Gene3D" id="2.170.270.10">
    <property type="entry name" value="SET domain"/>
    <property type="match status" value="1"/>
</dbReference>
<evidence type="ECO:0000313" key="11">
    <source>
        <dbReference type="Proteomes" id="UP001497444"/>
    </source>
</evidence>
<dbReference type="InterPro" id="IPR007728">
    <property type="entry name" value="Pre-SET_dom"/>
</dbReference>
<dbReference type="Pfam" id="PF10440">
    <property type="entry name" value="WIYLD"/>
    <property type="match status" value="1"/>
</dbReference>
<organism evidence="10 11">
    <name type="scientific">Sphagnum jensenii</name>
    <dbReference type="NCBI Taxonomy" id="128206"/>
    <lineage>
        <taxon>Eukaryota</taxon>
        <taxon>Viridiplantae</taxon>
        <taxon>Streptophyta</taxon>
        <taxon>Embryophyta</taxon>
        <taxon>Bryophyta</taxon>
        <taxon>Sphagnophytina</taxon>
        <taxon>Sphagnopsida</taxon>
        <taxon>Sphagnales</taxon>
        <taxon>Sphagnaceae</taxon>
        <taxon>Sphagnum</taxon>
    </lineage>
</organism>